<keyword evidence="6" id="KW-0067">ATP-binding</keyword>
<evidence type="ECO:0000256" key="4">
    <source>
        <dbReference type="ARBA" id="ARBA00022801"/>
    </source>
</evidence>
<dbReference type="PANTHER" id="PTHR18934">
    <property type="entry name" value="ATP-DEPENDENT RNA HELICASE"/>
    <property type="match status" value="1"/>
</dbReference>
<feature type="domain" description="Helicase C-terminal" evidence="9">
    <location>
        <begin position="573"/>
        <end position="753"/>
    </location>
</feature>
<dbReference type="InterPro" id="IPR011709">
    <property type="entry name" value="DEAD-box_helicase_OB_fold"/>
</dbReference>
<feature type="domain" description="Helicase ATP-binding" evidence="8">
    <location>
        <begin position="288"/>
        <end position="454"/>
    </location>
</feature>
<keyword evidence="4" id="KW-0378">Hydrolase</keyword>
<sequence length="1200" mass="134413">MSCQENRCGSCHTWSVKSGSRVNVAMGRLRKRYNEKARQKKDIKIQHAPEEKIPVVATELKNQQQDDSNALILPSKKRNTKDVTKSLTPKKLLSKKQRKKLEQIVQRKEKKQKRAGLLASLQQVQGDASLLDRLTGVTSVQTTGLKRAAAQERLRSVGGKRRRTHGEEEEREEGADQPPRDPNVIGTEVVMESESDDDEDEEEEEGDAPDGEEDGETSPTEPGSASSAGQTPSTSGEPAAKAARTAGPVKQPAEDSDLRLQYTPVVRDREIQEARLKLPILAEEQQIVEAVRENPVLVLAGETGSGKTTQVPQFLYEAGYAREQLIGVTEPRRVAAVSMSRRVRQEMGLTADQVSYQIRFEGNTTDSTRIKFMTDGVLLKEIETDFLLNKYSVIIIDEAHERSVYTDILIGLLSRIVPLRNKRHRPLKLVIMSATLRVEDFTANRRLFKVPPPVIKVESRQFPVTVHWSKRTPDDYVGEAYRKACKIHRTLPDGGILIFVTGQNEVNSIMQRLKKTFPSKTQPKGDAKSKEVQKAAPAEKKPELTEEEEEAIFFNPKLKKQKKHKSNELPEVNLDSYAIEPPSEEAEDLLEGADGEGDDGDLEEDGDEDERAAAAVPGADRHPLHVLPLYAMLSTEKQSQVFEPVPEGARLCVVATNVAETSLTIPGIKYVIDTGKVKQKLYEKTTGVSAFQVMWESQAAANQRAGRAGRVAPGHCYRLFSSALFNDEMERFARPEIQRKPVEDVLLQMKAMHVDRVVNFPFPSPPDREQLRAAEERLVQLGALERPPPPPPGADKPSAEPETRVTDLGRAMACFPVSARFAKMLVLSEQHELLPFTVCLVAALSVQEVLLENPVTAEDKEHAKQLWSEWMTLRRSWAGTGNSLLLGDAMVLIRAVGAAEYSGCTPEFCRRYGLRLKAMREIRKLRVQLTNQINLVVPSAALGVDPRLAPPSEAQCRLLRQVLLAGLPDHVARRVDPQEINNPEDRPKWKGAYRCTSIEEPVFLHRGSVLRKEAPQYVAYQEIYETNKLYMRGVTAVEPEWLATLCPGQCTFSKPLDEPPPEFDPVSGRVRCHMTATFGRAVWPLPPVQLDYPAGLDRYRLFGVHLLRGDVCPRLAEFARVLLAPPATMTKSWARLHPRTDSLLKALVAENCDNRDTLLDVWQRRPTYLLSAYKEWIPEILHDKVAQLWPPCDRPAESES</sequence>
<dbReference type="InterPro" id="IPR056371">
    <property type="entry name" value="DHX37-like_C"/>
</dbReference>
<dbReference type="Gene3D" id="3.40.50.300">
    <property type="entry name" value="P-loop containing nucleotide triphosphate hydrolases"/>
    <property type="match status" value="3"/>
</dbReference>
<feature type="compositionally biased region" description="Polar residues" evidence="7">
    <location>
        <begin position="217"/>
        <end position="236"/>
    </location>
</feature>
<dbReference type="PANTHER" id="PTHR18934:SF99">
    <property type="entry name" value="ATP-DEPENDENT RNA HELICASE DHX37-RELATED"/>
    <property type="match status" value="1"/>
</dbReference>
<dbReference type="GO" id="GO:0000462">
    <property type="term" value="P:maturation of SSU-rRNA from tricistronic rRNA transcript (SSU-rRNA, 5.8S rRNA, LSU-rRNA)"/>
    <property type="evidence" value="ECO:0007669"/>
    <property type="project" value="TreeGrafter"/>
</dbReference>
<evidence type="ECO:0000256" key="2">
    <source>
        <dbReference type="ARBA" id="ARBA00012552"/>
    </source>
</evidence>
<dbReference type="OrthoDB" id="10025033at2759"/>
<evidence type="ECO:0000259" key="9">
    <source>
        <dbReference type="PROSITE" id="PS51194"/>
    </source>
</evidence>
<dbReference type="SMART" id="SM00490">
    <property type="entry name" value="HELICc"/>
    <property type="match status" value="1"/>
</dbReference>
<feature type="compositionally biased region" description="Basic and acidic residues" evidence="7">
    <location>
        <begin position="523"/>
        <end position="544"/>
    </location>
</feature>
<feature type="compositionally biased region" description="Acidic residues" evidence="7">
    <location>
        <begin position="191"/>
        <end position="216"/>
    </location>
</feature>
<dbReference type="InterPro" id="IPR007502">
    <property type="entry name" value="Helicase-assoc_dom"/>
</dbReference>
<dbReference type="Pfam" id="PF00270">
    <property type="entry name" value="DEAD"/>
    <property type="match status" value="1"/>
</dbReference>
<evidence type="ECO:0000256" key="6">
    <source>
        <dbReference type="ARBA" id="ARBA00022840"/>
    </source>
</evidence>
<dbReference type="InterPro" id="IPR014001">
    <property type="entry name" value="Helicase_ATP-bd"/>
</dbReference>
<dbReference type="EMBL" id="VIIS01001676">
    <property type="protein sequence ID" value="KAF0294580.1"/>
    <property type="molecule type" value="Genomic_DNA"/>
</dbReference>
<dbReference type="GO" id="GO:0005730">
    <property type="term" value="C:nucleolus"/>
    <property type="evidence" value="ECO:0007669"/>
    <property type="project" value="TreeGrafter"/>
</dbReference>
<dbReference type="GO" id="GO:0016787">
    <property type="term" value="F:hydrolase activity"/>
    <property type="evidence" value="ECO:0007669"/>
    <property type="project" value="UniProtKB-KW"/>
</dbReference>
<keyword evidence="3" id="KW-0547">Nucleotide-binding</keyword>
<gene>
    <name evidence="10" type="primary">kz_1</name>
    <name evidence="10" type="ORF">FJT64_007755</name>
</gene>
<dbReference type="CDD" id="cd17982">
    <property type="entry name" value="DEXHc_DHX37"/>
    <property type="match status" value="1"/>
</dbReference>
<evidence type="ECO:0000313" key="11">
    <source>
        <dbReference type="Proteomes" id="UP000440578"/>
    </source>
</evidence>
<dbReference type="SUPFAM" id="SSF52540">
    <property type="entry name" value="P-loop containing nucleoside triphosphate hydrolases"/>
    <property type="match status" value="1"/>
</dbReference>
<reference evidence="10 11" key="1">
    <citation type="submission" date="2019-07" db="EMBL/GenBank/DDBJ databases">
        <title>Draft genome assembly of a fouling barnacle, Amphibalanus amphitrite (Darwin, 1854): The first reference genome for Thecostraca.</title>
        <authorList>
            <person name="Kim W."/>
        </authorList>
    </citation>
    <scope>NUCLEOTIDE SEQUENCE [LARGE SCALE GENOMIC DNA]</scope>
    <source>
        <strain evidence="10">SNU_AA5</strain>
        <tissue evidence="10">Soma without cirri and trophi</tissue>
    </source>
</reference>
<dbReference type="InterPro" id="IPR027417">
    <property type="entry name" value="P-loop_NTPase"/>
</dbReference>
<comment type="caution">
    <text evidence="10">The sequence shown here is derived from an EMBL/GenBank/DDBJ whole genome shotgun (WGS) entry which is preliminary data.</text>
</comment>
<dbReference type="SMART" id="SM00847">
    <property type="entry name" value="HA2"/>
    <property type="match status" value="1"/>
</dbReference>
<dbReference type="Pfam" id="PF07717">
    <property type="entry name" value="OB_NTP_bind"/>
    <property type="match status" value="1"/>
</dbReference>
<keyword evidence="5 10" id="KW-0347">Helicase</keyword>
<feature type="compositionally biased region" description="Acidic residues" evidence="7">
    <location>
        <begin position="582"/>
        <end position="610"/>
    </location>
</feature>
<evidence type="ECO:0000256" key="7">
    <source>
        <dbReference type="SAM" id="MobiDB-lite"/>
    </source>
</evidence>
<feature type="region of interest" description="Disordered" evidence="7">
    <location>
        <begin position="516"/>
        <end position="610"/>
    </location>
</feature>
<dbReference type="EC" id="3.6.4.13" evidence="2"/>
<dbReference type="Proteomes" id="UP000440578">
    <property type="component" value="Unassembled WGS sequence"/>
</dbReference>
<dbReference type="PROSITE" id="PS00690">
    <property type="entry name" value="DEAH_ATP_HELICASE"/>
    <property type="match status" value="1"/>
</dbReference>
<proteinExistence type="inferred from homology"/>
<dbReference type="Pfam" id="PF23362">
    <property type="entry name" value="DHX37_C"/>
    <property type="match status" value="1"/>
</dbReference>
<dbReference type="Pfam" id="PF00271">
    <property type="entry name" value="Helicase_C"/>
    <property type="match status" value="1"/>
</dbReference>
<dbReference type="FunFam" id="3.40.50.300:FF:003770">
    <property type="entry name" value="ATP-dependent RNA helicase DHR1, putative"/>
    <property type="match status" value="1"/>
</dbReference>
<evidence type="ECO:0000313" key="10">
    <source>
        <dbReference type="EMBL" id="KAF0294580.1"/>
    </source>
</evidence>
<feature type="region of interest" description="Disordered" evidence="7">
    <location>
        <begin position="782"/>
        <end position="803"/>
    </location>
</feature>
<evidence type="ECO:0000256" key="5">
    <source>
        <dbReference type="ARBA" id="ARBA00022806"/>
    </source>
</evidence>
<protein>
    <recommendedName>
        <fullName evidence="2">RNA helicase</fullName>
        <ecNumber evidence="2">3.6.4.13</ecNumber>
    </recommendedName>
</protein>
<dbReference type="FunFam" id="3.40.50.300:FF:002693">
    <property type="entry name" value="Predicted protein"/>
    <property type="match status" value="1"/>
</dbReference>
<dbReference type="InterPro" id="IPR048333">
    <property type="entry name" value="HA2_WH"/>
</dbReference>
<dbReference type="GO" id="GO:0003723">
    <property type="term" value="F:RNA binding"/>
    <property type="evidence" value="ECO:0007669"/>
    <property type="project" value="TreeGrafter"/>
</dbReference>
<accession>A0A6A4VT42</accession>
<dbReference type="InterPro" id="IPR001650">
    <property type="entry name" value="Helicase_C-like"/>
</dbReference>
<dbReference type="GO" id="GO:0005524">
    <property type="term" value="F:ATP binding"/>
    <property type="evidence" value="ECO:0007669"/>
    <property type="project" value="UniProtKB-KW"/>
</dbReference>
<keyword evidence="11" id="KW-1185">Reference proteome</keyword>
<dbReference type="Pfam" id="PF21010">
    <property type="entry name" value="HA2_C"/>
    <property type="match status" value="1"/>
</dbReference>
<evidence type="ECO:0000256" key="3">
    <source>
        <dbReference type="ARBA" id="ARBA00022741"/>
    </source>
</evidence>
<name>A0A6A4VT42_AMPAM</name>
<dbReference type="CDD" id="cd18791">
    <property type="entry name" value="SF2_C_RHA"/>
    <property type="match status" value="1"/>
</dbReference>
<feature type="region of interest" description="Disordered" evidence="7">
    <location>
        <begin position="148"/>
        <end position="256"/>
    </location>
</feature>
<dbReference type="SMART" id="SM00487">
    <property type="entry name" value="DEXDc"/>
    <property type="match status" value="1"/>
</dbReference>
<dbReference type="AlphaFoldDB" id="A0A6A4VT42"/>
<dbReference type="InterPro" id="IPR011545">
    <property type="entry name" value="DEAD/DEAH_box_helicase_dom"/>
</dbReference>
<evidence type="ECO:0000256" key="1">
    <source>
        <dbReference type="ARBA" id="ARBA00008792"/>
    </source>
</evidence>
<dbReference type="PROSITE" id="PS51192">
    <property type="entry name" value="HELICASE_ATP_BIND_1"/>
    <property type="match status" value="1"/>
</dbReference>
<dbReference type="Pfam" id="PF04408">
    <property type="entry name" value="WHD_HA2"/>
    <property type="match status" value="1"/>
</dbReference>
<organism evidence="10 11">
    <name type="scientific">Amphibalanus amphitrite</name>
    <name type="common">Striped barnacle</name>
    <name type="synonym">Balanus amphitrite</name>
    <dbReference type="NCBI Taxonomy" id="1232801"/>
    <lineage>
        <taxon>Eukaryota</taxon>
        <taxon>Metazoa</taxon>
        <taxon>Ecdysozoa</taxon>
        <taxon>Arthropoda</taxon>
        <taxon>Crustacea</taxon>
        <taxon>Multicrustacea</taxon>
        <taxon>Cirripedia</taxon>
        <taxon>Thoracica</taxon>
        <taxon>Thoracicalcarea</taxon>
        <taxon>Balanomorpha</taxon>
        <taxon>Balanoidea</taxon>
        <taxon>Balanidae</taxon>
        <taxon>Amphibalaninae</taxon>
        <taxon>Amphibalanus</taxon>
    </lineage>
</organism>
<dbReference type="PROSITE" id="PS51194">
    <property type="entry name" value="HELICASE_CTER"/>
    <property type="match status" value="1"/>
</dbReference>
<evidence type="ECO:0000259" key="8">
    <source>
        <dbReference type="PROSITE" id="PS51192"/>
    </source>
</evidence>
<dbReference type="InterPro" id="IPR002464">
    <property type="entry name" value="DNA/RNA_helicase_DEAH_CS"/>
</dbReference>
<dbReference type="GO" id="GO:0003724">
    <property type="term" value="F:RNA helicase activity"/>
    <property type="evidence" value="ECO:0007669"/>
    <property type="project" value="UniProtKB-EC"/>
</dbReference>
<comment type="similarity">
    <text evidence="1">Belongs to the DEAD box helicase family. DEAH subfamily.</text>
</comment>
<dbReference type="Gene3D" id="1.20.120.1080">
    <property type="match status" value="1"/>
</dbReference>